<feature type="transmembrane region" description="Helical" evidence="3">
    <location>
        <begin position="36"/>
        <end position="59"/>
    </location>
</feature>
<keyword evidence="3" id="KW-0472">Membrane</keyword>
<dbReference type="GO" id="GO:0008235">
    <property type="term" value="F:metalloexopeptidase activity"/>
    <property type="evidence" value="ECO:0007669"/>
    <property type="project" value="InterPro"/>
</dbReference>
<dbReference type="InterPro" id="IPR007484">
    <property type="entry name" value="Peptidase_M28"/>
</dbReference>
<reference evidence="5" key="1">
    <citation type="submission" date="2021-02" db="EMBL/GenBank/DDBJ databases">
        <authorList>
            <person name="Nowell W R."/>
        </authorList>
    </citation>
    <scope>NUCLEOTIDE SEQUENCE</scope>
</reference>
<evidence type="ECO:0000313" key="7">
    <source>
        <dbReference type="Proteomes" id="UP000663828"/>
    </source>
</evidence>
<dbReference type="Gene3D" id="3.40.630.10">
    <property type="entry name" value="Zn peptidases"/>
    <property type="match status" value="1"/>
</dbReference>
<feature type="transmembrane region" description="Helical" evidence="3">
    <location>
        <begin position="461"/>
        <end position="482"/>
    </location>
</feature>
<dbReference type="EMBL" id="CAJNOJ010000293">
    <property type="protein sequence ID" value="CAF1375690.1"/>
    <property type="molecule type" value="Genomic_DNA"/>
</dbReference>
<sequence>MVEEIALVPHDDIQSPQANIRVINRIFHSKYSSNQFLLWILSFVCLLLIAGPLTSHISYSVPTMKTRDIPAHMFSEERARDYLANLTRFGSRVINTQGNYAAREYLISQIETIFSRSNRQLRFELVRQDTIDLDSNRLENILVRVSNASMESEKLWNVLLSAHYDSVEFSPGSSDDGSGVVILLELLSNLVNDVTMTLSNLNLILIFTDAEEIGLHGSEAFRSLHSWFRNIHRFINVDSVRCNQVANLIQIRSSQLAIEYSYVPKPRANFILQNICLWLGIRTDYDMYSLYNQVLGYNFGFFFDGYTYHTPFDNLATIKPGVLQELGDNLLVLIRNTFLQYSNITDNDSLIYFDILGRYLMIYKRSTSLFIQRTLSLLLIMIGLGLITIDHVYHKKKVSPCCNCSCIYVQYKHPLTIRFLSILIYSVSNLLSLANAFLCSIAVAFIMSITKPFSWFGSPLIATLLFGLPCLVGMLIIGYLFARLHHVVRRRFRQQAVTTESFDFEQNLSMMISFVGLMIVSVIWKNPLLYMILIWTVFIFPIYLCVIIVEFVCHWREIPWKILHRKYYWLYLPLLVSLFPLAHSLEIVDRLLRILIPISMRRYAEQWSFYENRLISCIITIPTVLSVLIFIPILQRIKCFGRTFNSFSIFFLLICIVAFVRQPFTDKHPNAFYAQHISNTTYVVENFSRIAMNASLLSRSSSITARLFAGARLSPILDEFSIKSGHRLQNRRCLNRMNCVFDDTFNRSIAVESIRIEPNHTIIIQHLPSYHISISASFSTEFHVRNQWTIPRTTTIVDLVVNSNVSLVKMDIIIRRCDLHQSPFLLLFTRFISHVIPMGDAVCQAIEDNTKLLVTFHQNE</sequence>
<dbReference type="PANTHER" id="PTHR12147">
    <property type="entry name" value="METALLOPEPTIDASE M28 FAMILY MEMBER"/>
    <property type="match status" value="1"/>
</dbReference>
<feature type="transmembrane region" description="Helical" evidence="3">
    <location>
        <begin position="502"/>
        <end position="524"/>
    </location>
</feature>
<comment type="similarity">
    <text evidence="2">Belongs to the peptidase M28 family. M28B subfamily.</text>
</comment>
<gene>
    <name evidence="6" type="ORF">EDS130_LOCUS34631</name>
    <name evidence="5" type="ORF">XAT740_LOCUS32540</name>
</gene>
<feature type="transmembrane region" description="Helical" evidence="3">
    <location>
        <begin position="567"/>
        <end position="585"/>
    </location>
</feature>
<name>A0A815J238_ADIRI</name>
<keyword evidence="3" id="KW-1133">Transmembrane helix</keyword>
<dbReference type="OrthoDB" id="76293at2759"/>
<feature type="transmembrane region" description="Helical" evidence="3">
    <location>
        <begin position="370"/>
        <end position="389"/>
    </location>
</feature>
<proteinExistence type="inferred from homology"/>
<comment type="caution">
    <text evidence="5">The sequence shown here is derived from an EMBL/GenBank/DDBJ whole genome shotgun (WGS) entry which is preliminary data.</text>
</comment>
<evidence type="ECO:0000256" key="1">
    <source>
        <dbReference type="ARBA" id="ARBA00001947"/>
    </source>
</evidence>
<evidence type="ECO:0000313" key="5">
    <source>
        <dbReference type="EMBL" id="CAF1371012.1"/>
    </source>
</evidence>
<dbReference type="GO" id="GO:0006508">
    <property type="term" value="P:proteolysis"/>
    <property type="evidence" value="ECO:0007669"/>
    <property type="project" value="InterPro"/>
</dbReference>
<organism evidence="5 7">
    <name type="scientific">Adineta ricciae</name>
    <name type="common">Rotifer</name>
    <dbReference type="NCBI Taxonomy" id="249248"/>
    <lineage>
        <taxon>Eukaryota</taxon>
        <taxon>Metazoa</taxon>
        <taxon>Spiralia</taxon>
        <taxon>Gnathifera</taxon>
        <taxon>Rotifera</taxon>
        <taxon>Eurotatoria</taxon>
        <taxon>Bdelloidea</taxon>
        <taxon>Adinetida</taxon>
        <taxon>Adinetidae</taxon>
        <taxon>Adineta</taxon>
    </lineage>
</organism>
<evidence type="ECO:0000259" key="4">
    <source>
        <dbReference type="Pfam" id="PF04389"/>
    </source>
</evidence>
<accession>A0A815J238</accession>
<protein>
    <recommendedName>
        <fullName evidence="4">Peptidase M28 domain-containing protein</fullName>
    </recommendedName>
</protein>
<dbReference type="Proteomes" id="UP000663852">
    <property type="component" value="Unassembled WGS sequence"/>
</dbReference>
<keyword evidence="7" id="KW-1185">Reference proteome</keyword>
<evidence type="ECO:0000256" key="3">
    <source>
        <dbReference type="SAM" id="Phobius"/>
    </source>
</evidence>
<dbReference type="Pfam" id="PF04389">
    <property type="entry name" value="Peptidase_M28"/>
    <property type="match status" value="1"/>
</dbReference>
<feature type="domain" description="Peptidase M28" evidence="4">
    <location>
        <begin position="157"/>
        <end position="332"/>
    </location>
</feature>
<comment type="cofactor">
    <cofactor evidence="1">
        <name>Zn(2+)</name>
        <dbReference type="ChEBI" id="CHEBI:29105"/>
    </cofactor>
</comment>
<evidence type="ECO:0000313" key="6">
    <source>
        <dbReference type="EMBL" id="CAF1375690.1"/>
    </source>
</evidence>
<dbReference type="PANTHER" id="PTHR12147:SF26">
    <property type="entry name" value="PEPTIDASE M28 DOMAIN-CONTAINING PROTEIN"/>
    <property type="match status" value="1"/>
</dbReference>
<dbReference type="Proteomes" id="UP000663828">
    <property type="component" value="Unassembled WGS sequence"/>
</dbReference>
<dbReference type="InterPro" id="IPR045175">
    <property type="entry name" value="M28_fam"/>
</dbReference>
<evidence type="ECO:0000256" key="2">
    <source>
        <dbReference type="ARBA" id="ARBA00005634"/>
    </source>
</evidence>
<dbReference type="AlphaFoldDB" id="A0A815J238"/>
<feature type="transmembrane region" description="Helical" evidence="3">
    <location>
        <begin position="530"/>
        <end position="555"/>
    </location>
</feature>
<feature type="transmembrane region" description="Helical" evidence="3">
    <location>
        <begin position="643"/>
        <end position="660"/>
    </location>
</feature>
<dbReference type="EMBL" id="CAJNOR010003043">
    <property type="protein sequence ID" value="CAF1371012.1"/>
    <property type="molecule type" value="Genomic_DNA"/>
</dbReference>
<dbReference type="SUPFAM" id="SSF53187">
    <property type="entry name" value="Zn-dependent exopeptidases"/>
    <property type="match status" value="1"/>
</dbReference>
<feature type="transmembrane region" description="Helical" evidence="3">
    <location>
        <begin position="613"/>
        <end position="631"/>
    </location>
</feature>
<keyword evidence="3" id="KW-0812">Transmembrane</keyword>
<feature type="transmembrane region" description="Helical" evidence="3">
    <location>
        <begin position="422"/>
        <end position="449"/>
    </location>
</feature>